<comment type="caution">
    <text evidence="2">The sequence shown here is derived from an EMBL/GenBank/DDBJ whole genome shotgun (WGS) entry which is preliminary data.</text>
</comment>
<dbReference type="Pfam" id="PF17415">
    <property type="entry name" value="NigD_C"/>
    <property type="match status" value="1"/>
</dbReference>
<dbReference type="Gene3D" id="2.60.40.2370">
    <property type="entry name" value="NigD-like, C-terminal beta sandwich domain"/>
    <property type="match status" value="1"/>
</dbReference>
<evidence type="ECO:0000313" key="3">
    <source>
        <dbReference type="Proteomes" id="UP000886744"/>
    </source>
</evidence>
<feature type="non-terminal residue" evidence="2">
    <location>
        <position position="1"/>
    </location>
</feature>
<name>A0A9D1E2F7_9BACT</name>
<dbReference type="Proteomes" id="UP000886744">
    <property type="component" value="Unassembled WGS sequence"/>
</dbReference>
<dbReference type="InterPro" id="IPR035376">
    <property type="entry name" value="NigD_C"/>
</dbReference>
<dbReference type="AlphaFoldDB" id="A0A9D1E2F7"/>
<gene>
    <name evidence="2" type="ORF">IAC94_08735</name>
</gene>
<protein>
    <recommendedName>
        <fullName evidence="1">NigD-like C-terminal domain-containing protein</fullName>
    </recommendedName>
</protein>
<feature type="domain" description="NigD-like C-terminal" evidence="1">
    <location>
        <begin position="50"/>
        <end position="163"/>
    </location>
</feature>
<sequence length="168" mass="18647">NYYSNIENLETDDRLIATFSIPSGEITDPVEVEFSSIIQMVSQNILQTDAADTVANHPADPLSMWQSGGVKGASRFLTINFIYQATTSGIQHSIYLVDDLNAENPDKDGYYHLKFRHDANNDQLIYTASSVATFPLPEKYTAPGIKGLKVDFNTISEDKDSTLTVTFK</sequence>
<evidence type="ECO:0000313" key="2">
    <source>
        <dbReference type="EMBL" id="HIR63584.1"/>
    </source>
</evidence>
<reference evidence="2" key="2">
    <citation type="journal article" date="2021" name="PeerJ">
        <title>Extensive microbial diversity within the chicken gut microbiome revealed by metagenomics and culture.</title>
        <authorList>
            <person name="Gilroy R."/>
            <person name="Ravi A."/>
            <person name="Getino M."/>
            <person name="Pursley I."/>
            <person name="Horton D.L."/>
            <person name="Alikhan N.F."/>
            <person name="Baker D."/>
            <person name="Gharbi K."/>
            <person name="Hall N."/>
            <person name="Watson M."/>
            <person name="Adriaenssens E.M."/>
            <person name="Foster-Nyarko E."/>
            <person name="Jarju S."/>
            <person name="Secka A."/>
            <person name="Antonio M."/>
            <person name="Oren A."/>
            <person name="Chaudhuri R.R."/>
            <person name="La Ragione R."/>
            <person name="Hildebrand F."/>
            <person name="Pallen M.J."/>
        </authorList>
    </citation>
    <scope>NUCLEOTIDE SEQUENCE</scope>
    <source>
        <strain evidence="2">ChiHjej13B12-12457</strain>
    </source>
</reference>
<dbReference type="InterPro" id="IPR038143">
    <property type="entry name" value="NigD-like_C_dom_sf"/>
</dbReference>
<organism evidence="2 3">
    <name type="scientific">Candidatus Coprenecus avistercoris</name>
    <dbReference type="NCBI Taxonomy" id="2840730"/>
    <lineage>
        <taxon>Bacteria</taxon>
        <taxon>Pseudomonadati</taxon>
        <taxon>Bacteroidota</taxon>
        <taxon>Bacteroidia</taxon>
        <taxon>Bacteroidales</taxon>
        <taxon>Rikenellaceae</taxon>
        <taxon>Rikenellaceae incertae sedis</taxon>
        <taxon>Candidatus Coprenecus</taxon>
    </lineage>
</organism>
<proteinExistence type="predicted"/>
<accession>A0A9D1E2F7</accession>
<evidence type="ECO:0000259" key="1">
    <source>
        <dbReference type="Pfam" id="PF17415"/>
    </source>
</evidence>
<reference evidence="2" key="1">
    <citation type="submission" date="2020-10" db="EMBL/GenBank/DDBJ databases">
        <authorList>
            <person name="Gilroy R."/>
        </authorList>
    </citation>
    <scope>NUCLEOTIDE SEQUENCE</scope>
    <source>
        <strain evidence="2">ChiHjej13B12-12457</strain>
    </source>
</reference>
<dbReference type="EMBL" id="DVHI01000108">
    <property type="protein sequence ID" value="HIR63584.1"/>
    <property type="molecule type" value="Genomic_DNA"/>
</dbReference>